<evidence type="ECO:0000256" key="1">
    <source>
        <dbReference type="SAM" id="MobiDB-lite"/>
    </source>
</evidence>
<gene>
    <name evidence="2" type="ordered locus">Msil_3888</name>
</gene>
<proteinExistence type="predicted"/>
<name>B8EMU0_METSB</name>
<reference evidence="2 3" key="1">
    <citation type="journal article" date="2010" name="J. Bacteriol.">
        <title>Complete genome sequence of the aerobic facultative methanotroph Methylocella silvestris BL2.</title>
        <authorList>
            <person name="Chen Y."/>
            <person name="Crombie A."/>
            <person name="Rahman M.T."/>
            <person name="Dedysh S.N."/>
            <person name="Liesack W."/>
            <person name="Stott M.B."/>
            <person name="Alam M."/>
            <person name="Theisen A.R."/>
            <person name="Murrell J.C."/>
            <person name="Dunfield P.F."/>
        </authorList>
    </citation>
    <scope>NUCLEOTIDE SEQUENCE [LARGE SCALE GENOMIC DNA]</scope>
    <source>
        <strain evidence="3">DSM 15510 / CIP 108128 / LMG 27833 / NCIMB 13906 / BL2</strain>
    </source>
</reference>
<dbReference type="HOGENOM" id="CLU_1359089_0_0_5"/>
<dbReference type="KEGG" id="msl:Msil_3888"/>
<evidence type="ECO:0008006" key="4">
    <source>
        <dbReference type="Google" id="ProtNLM"/>
    </source>
</evidence>
<evidence type="ECO:0000313" key="3">
    <source>
        <dbReference type="Proteomes" id="UP000002257"/>
    </source>
</evidence>
<evidence type="ECO:0000313" key="2">
    <source>
        <dbReference type="EMBL" id="ACK52769.1"/>
    </source>
</evidence>
<dbReference type="EMBL" id="CP001280">
    <property type="protein sequence ID" value="ACK52769.1"/>
    <property type="molecule type" value="Genomic_DNA"/>
</dbReference>
<sequence>MKPCASASLLLALEAYCVTGIAFGQPSQSARADESIGLQESTTVIPGRAQATGDVSGRGNPLSAISLESLRATRERPLFSATRRPPPPAAPQVVVVERTPVAVAPASEPEKPKLDLIGVVHGPLVGMAVFLDQTNHSLVRLRIGQSFRGWTVQGLDTREATLEKAQQQVKLELPARSATVTATAMSPTARSPDDTAAWLDQ</sequence>
<protein>
    <recommendedName>
        <fullName evidence="4">Type II secretion system protein GspC N-terminal domain-containing protein</fullName>
    </recommendedName>
</protein>
<feature type="compositionally biased region" description="Polar residues" evidence="1">
    <location>
        <begin position="178"/>
        <end position="189"/>
    </location>
</feature>
<accession>B8EMU0</accession>
<feature type="region of interest" description="Disordered" evidence="1">
    <location>
        <begin position="178"/>
        <end position="201"/>
    </location>
</feature>
<keyword evidence="3" id="KW-1185">Reference proteome</keyword>
<dbReference type="Proteomes" id="UP000002257">
    <property type="component" value="Chromosome"/>
</dbReference>
<dbReference type="AlphaFoldDB" id="B8EMU0"/>
<dbReference type="eggNOG" id="ENOG50333QC">
    <property type="taxonomic scope" value="Bacteria"/>
</dbReference>
<organism evidence="2 3">
    <name type="scientific">Methylocella silvestris (strain DSM 15510 / CIP 108128 / LMG 27833 / NCIMB 13906 / BL2)</name>
    <dbReference type="NCBI Taxonomy" id="395965"/>
    <lineage>
        <taxon>Bacteria</taxon>
        <taxon>Pseudomonadati</taxon>
        <taxon>Pseudomonadota</taxon>
        <taxon>Alphaproteobacteria</taxon>
        <taxon>Hyphomicrobiales</taxon>
        <taxon>Beijerinckiaceae</taxon>
        <taxon>Methylocella</taxon>
    </lineage>
</organism>